<dbReference type="EMBL" id="JAGQLK010000002">
    <property type="protein sequence ID" value="MCA9382752.1"/>
    <property type="molecule type" value="Genomic_DNA"/>
</dbReference>
<sequence length="471" mass="51837">MDSNTYQLYINNNWIDSESGETIEIHSPWDNELIGKVQAASATQATQAIESAHEGYKFWRQASIGRRVSVFKKIIRSLKHDSDNLSQMLSKEIGKTLEEAQSEINRSIEYMELIIEAIKHMHGEIYYGEIFEKHLKGQKTGYYDRVPLGVVLAISPFNYPINLSITKIAPALIAGNSVVLKPSTQGSLISIAFYKHFTEAGLPNGVLNIVTGKSSEISSALIQNPKTALIAFTGSTETGNRIASSIIKPIPLLFELGGKDFGIVTENADLDLAASEIVKGAFSYCGQRCTAQKGALVFNSVAEELINKIVAKVKEIGKQPMIDNSSADYVMELVNDARDNGANIVLEGERESNYLSPYVIDIVTTNMRIFREEQFGPALPITRVNSEEEAIHLANESAFGLQASVYTQDIDQAFRMAEQLEVGTVQINGRPNRGPDNFPFGGVKGSGQYMQALEESIELMTRGKLTVLNRA</sequence>
<name>A0A955RIH1_9BACT</name>
<organism evidence="6 7">
    <name type="scientific">Candidatus Dojkabacteria bacterium</name>
    <dbReference type="NCBI Taxonomy" id="2099670"/>
    <lineage>
        <taxon>Bacteria</taxon>
        <taxon>Candidatus Dojkabacteria</taxon>
    </lineage>
</organism>
<dbReference type="InterPro" id="IPR015590">
    <property type="entry name" value="Aldehyde_DH_dom"/>
</dbReference>
<reference evidence="6" key="2">
    <citation type="journal article" date="2021" name="Microbiome">
        <title>Successional dynamics and alternative stable states in a saline activated sludge microbial community over 9 years.</title>
        <authorList>
            <person name="Wang Y."/>
            <person name="Ye J."/>
            <person name="Ju F."/>
            <person name="Liu L."/>
            <person name="Boyd J.A."/>
            <person name="Deng Y."/>
            <person name="Parks D.H."/>
            <person name="Jiang X."/>
            <person name="Yin X."/>
            <person name="Woodcroft B.J."/>
            <person name="Tyson G.W."/>
            <person name="Hugenholtz P."/>
            <person name="Polz M.F."/>
            <person name="Zhang T."/>
        </authorList>
    </citation>
    <scope>NUCLEOTIDE SEQUENCE</scope>
    <source>
        <strain evidence="6">HKST-UBA14</strain>
    </source>
</reference>
<dbReference type="Gene3D" id="3.40.309.10">
    <property type="entry name" value="Aldehyde Dehydrogenase, Chain A, domain 2"/>
    <property type="match status" value="1"/>
</dbReference>
<dbReference type="PANTHER" id="PTHR42991">
    <property type="entry name" value="ALDEHYDE DEHYDROGENASE"/>
    <property type="match status" value="1"/>
</dbReference>
<dbReference type="Pfam" id="PF00171">
    <property type="entry name" value="Aldedh"/>
    <property type="match status" value="1"/>
</dbReference>
<dbReference type="GO" id="GO:0008911">
    <property type="term" value="F:lactaldehyde dehydrogenase (NAD+) activity"/>
    <property type="evidence" value="ECO:0007669"/>
    <property type="project" value="TreeGrafter"/>
</dbReference>
<accession>A0A955RIH1</accession>
<dbReference type="InterPro" id="IPR016162">
    <property type="entry name" value="Ald_DH_N"/>
</dbReference>
<evidence type="ECO:0000259" key="5">
    <source>
        <dbReference type="Pfam" id="PF00171"/>
    </source>
</evidence>
<dbReference type="Proteomes" id="UP000783287">
    <property type="component" value="Unassembled WGS sequence"/>
</dbReference>
<dbReference type="InterPro" id="IPR051020">
    <property type="entry name" value="ALDH-related_metabolic_enz"/>
</dbReference>
<evidence type="ECO:0000313" key="7">
    <source>
        <dbReference type="Proteomes" id="UP000783287"/>
    </source>
</evidence>
<feature type="active site" evidence="3">
    <location>
        <position position="255"/>
    </location>
</feature>
<feature type="domain" description="Aldehyde dehydrogenase" evidence="5">
    <location>
        <begin position="14"/>
        <end position="464"/>
    </location>
</feature>
<evidence type="ECO:0000256" key="1">
    <source>
        <dbReference type="ARBA" id="ARBA00009986"/>
    </source>
</evidence>
<evidence type="ECO:0000313" key="6">
    <source>
        <dbReference type="EMBL" id="MCA9382752.1"/>
    </source>
</evidence>
<proteinExistence type="inferred from homology"/>
<reference evidence="6" key="1">
    <citation type="submission" date="2020-04" db="EMBL/GenBank/DDBJ databases">
        <authorList>
            <person name="Zhang T."/>
        </authorList>
    </citation>
    <scope>NUCLEOTIDE SEQUENCE</scope>
    <source>
        <strain evidence="6">HKST-UBA14</strain>
    </source>
</reference>
<dbReference type="AlphaFoldDB" id="A0A955RIH1"/>
<evidence type="ECO:0000256" key="3">
    <source>
        <dbReference type="PROSITE-ProRule" id="PRU10007"/>
    </source>
</evidence>
<gene>
    <name evidence="6" type="ORF">KC909_00135</name>
</gene>
<keyword evidence="2 4" id="KW-0560">Oxidoreductase</keyword>
<dbReference type="InterPro" id="IPR016161">
    <property type="entry name" value="Ald_DH/histidinol_DH"/>
</dbReference>
<dbReference type="Gene3D" id="3.40.605.10">
    <property type="entry name" value="Aldehyde Dehydrogenase, Chain A, domain 1"/>
    <property type="match status" value="1"/>
</dbReference>
<evidence type="ECO:0000256" key="4">
    <source>
        <dbReference type="RuleBase" id="RU003345"/>
    </source>
</evidence>
<dbReference type="InterPro" id="IPR016160">
    <property type="entry name" value="Ald_DH_CS_CYS"/>
</dbReference>
<protein>
    <submittedName>
        <fullName evidence="6">Aldehyde dehydrogenase family protein</fullName>
    </submittedName>
</protein>
<comment type="similarity">
    <text evidence="1 4">Belongs to the aldehyde dehydrogenase family.</text>
</comment>
<dbReference type="PANTHER" id="PTHR42991:SF1">
    <property type="entry name" value="ALDEHYDE DEHYDROGENASE"/>
    <property type="match status" value="1"/>
</dbReference>
<dbReference type="PROSITE" id="PS00687">
    <property type="entry name" value="ALDEHYDE_DEHYDR_GLU"/>
    <property type="match status" value="1"/>
</dbReference>
<dbReference type="PROSITE" id="PS00070">
    <property type="entry name" value="ALDEHYDE_DEHYDR_CYS"/>
    <property type="match status" value="1"/>
</dbReference>
<dbReference type="InterPro" id="IPR016163">
    <property type="entry name" value="Ald_DH_C"/>
</dbReference>
<comment type="caution">
    <text evidence="6">The sequence shown here is derived from an EMBL/GenBank/DDBJ whole genome shotgun (WGS) entry which is preliminary data.</text>
</comment>
<dbReference type="SUPFAM" id="SSF53720">
    <property type="entry name" value="ALDH-like"/>
    <property type="match status" value="1"/>
</dbReference>
<dbReference type="InterPro" id="IPR029510">
    <property type="entry name" value="Ald_DH_CS_GLU"/>
</dbReference>
<evidence type="ECO:0000256" key="2">
    <source>
        <dbReference type="ARBA" id="ARBA00023002"/>
    </source>
</evidence>